<evidence type="ECO:0000256" key="1">
    <source>
        <dbReference type="ARBA" id="ARBA00022448"/>
    </source>
</evidence>
<dbReference type="GO" id="GO:0006865">
    <property type="term" value="P:amino acid transport"/>
    <property type="evidence" value="ECO:0007669"/>
    <property type="project" value="UniProtKB-KW"/>
</dbReference>
<dbReference type="EMBL" id="UOGA01000156">
    <property type="protein sequence ID" value="VAX19409.1"/>
    <property type="molecule type" value="Genomic_DNA"/>
</dbReference>
<keyword evidence="1" id="KW-0813">Transport</keyword>
<dbReference type="PANTHER" id="PTHR30483">
    <property type="entry name" value="LEUCINE-SPECIFIC-BINDING PROTEIN"/>
    <property type="match status" value="1"/>
</dbReference>
<proteinExistence type="predicted"/>
<dbReference type="InterPro" id="IPR028082">
    <property type="entry name" value="Peripla_BP_I"/>
</dbReference>
<feature type="domain" description="Leucine-binding protein" evidence="4">
    <location>
        <begin position="30"/>
        <end position="141"/>
    </location>
</feature>
<evidence type="ECO:0000313" key="5">
    <source>
        <dbReference type="EMBL" id="VAX19409.1"/>
    </source>
</evidence>
<dbReference type="InterPro" id="IPR000709">
    <property type="entry name" value="Leu_Ile_Val-bd"/>
</dbReference>
<dbReference type="Gene3D" id="3.40.50.2300">
    <property type="match status" value="2"/>
</dbReference>
<keyword evidence="3" id="KW-0029">Amino-acid transport</keyword>
<accession>A0A3B1BN87</accession>
<dbReference type="InterPro" id="IPR028081">
    <property type="entry name" value="Leu-bd"/>
</dbReference>
<dbReference type="InterPro" id="IPR051010">
    <property type="entry name" value="BCAA_transport"/>
</dbReference>
<evidence type="ECO:0000256" key="3">
    <source>
        <dbReference type="ARBA" id="ARBA00022970"/>
    </source>
</evidence>
<organism evidence="5">
    <name type="scientific">hydrothermal vent metagenome</name>
    <dbReference type="NCBI Taxonomy" id="652676"/>
    <lineage>
        <taxon>unclassified sequences</taxon>
        <taxon>metagenomes</taxon>
        <taxon>ecological metagenomes</taxon>
    </lineage>
</organism>
<dbReference type="Pfam" id="PF13458">
    <property type="entry name" value="Peripla_BP_6"/>
    <property type="match status" value="2"/>
</dbReference>
<dbReference type="AlphaFoldDB" id="A0A3B1BN87"/>
<protein>
    <submittedName>
        <fullName evidence="5">High-affinity leucine-specific transport system, periplasmic binding protein LivK (TC 3.A.1.4.1)</fullName>
    </submittedName>
</protein>
<dbReference type="PANTHER" id="PTHR30483:SF37">
    <property type="entry name" value="ABC TRANSPORTER SUBSTRATE-BINDING PROTEIN"/>
    <property type="match status" value="1"/>
</dbReference>
<dbReference type="PRINTS" id="PR00337">
    <property type="entry name" value="LEUILEVALBP"/>
</dbReference>
<keyword evidence="2" id="KW-0732">Signal</keyword>
<feature type="domain" description="Leucine-binding protein" evidence="4">
    <location>
        <begin position="191"/>
        <end position="422"/>
    </location>
</feature>
<sequence length="448" mass="49063">MRKLVTLLFMGFIIAGSLALTSVKASAADPIKVGILLPVTGKHAKFGEIEKLSFEMAVAEINKKGGVNGRPIKLIIEDTTGKPDVGRSAAEKLISQDKVVMLGGGYSSSVTAATAGVAINKGFPFLVNTGSADIITQPTAHTPSGRRASKLAKSLKKEKDKAKIAKIKKEIAVLQARADKEVAMILPRFSIFRLNPPVSEYASGLEGFLAEVVKPKTVAILHENSLFGTKGAASFEKSAKRLGIKVLLKEGYDAGAVDFKPLLAKVKSKNPDLVYMVSYILDASLLMNQSMELKMNPKLFAGAAAGFTLPEFKKNAGKASEKVVSATLWHQSLPLPGAKEYFDKFKEKYNRETEYHGAEAYSAAYVIADVLKRAKSHKAKDIRTALAQTDMMTVFGPVKFVSYKKMINQNKLETYVVQWIDGKLMMIWPKNLSKTHYVYPIDWLKERK</sequence>
<name>A0A3B1BN87_9ZZZZ</name>
<evidence type="ECO:0000256" key="2">
    <source>
        <dbReference type="ARBA" id="ARBA00022729"/>
    </source>
</evidence>
<reference evidence="5" key="1">
    <citation type="submission" date="2018-06" db="EMBL/GenBank/DDBJ databases">
        <authorList>
            <person name="Zhirakovskaya E."/>
        </authorList>
    </citation>
    <scope>NUCLEOTIDE SEQUENCE</scope>
</reference>
<evidence type="ECO:0000259" key="4">
    <source>
        <dbReference type="Pfam" id="PF13458"/>
    </source>
</evidence>
<gene>
    <name evidence="5" type="ORF">MNBD_NITROSPINAE04-2206</name>
</gene>
<dbReference type="SUPFAM" id="SSF53822">
    <property type="entry name" value="Periplasmic binding protein-like I"/>
    <property type="match status" value="1"/>
</dbReference>